<evidence type="ECO:0000256" key="2">
    <source>
        <dbReference type="ARBA" id="ARBA00022527"/>
    </source>
</evidence>
<evidence type="ECO:0000313" key="18">
    <source>
        <dbReference type="Proteomes" id="UP000626092"/>
    </source>
</evidence>
<dbReference type="PROSITE" id="PS00107">
    <property type="entry name" value="PROTEIN_KINASE_ATP"/>
    <property type="match status" value="1"/>
</dbReference>
<dbReference type="Gene3D" id="3.30.200.20">
    <property type="entry name" value="Phosphorylase Kinase, domain 1"/>
    <property type="match status" value="1"/>
</dbReference>
<dbReference type="FunFam" id="1.10.510.10:FF:000590">
    <property type="entry name" value="PR5-like receptor kinase"/>
    <property type="match status" value="1"/>
</dbReference>
<dbReference type="PROSITE" id="PS00108">
    <property type="entry name" value="PROTEIN_KINASE_ST"/>
    <property type="match status" value="1"/>
</dbReference>
<feature type="domain" description="Protein kinase" evidence="16">
    <location>
        <begin position="368"/>
        <end position="655"/>
    </location>
</feature>
<feature type="binding site" evidence="12">
    <location>
        <position position="396"/>
    </location>
    <ligand>
        <name>ATP</name>
        <dbReference type="ChEBI" id="CHEBI:30616"/>
    </ligand>
</feature>
<keyword evidence="3" id="KW-0808">Transferase</keyword>
<organism evidence="17 18">
    <name type="scientific">Rhododendron simsii</name>
    <name type="common">Sims's rhododendron</name>
    <dbReference type="NCBI Taxonomy" id="118357"/>
    <lineage>
        <taxon>Eukaryota</taxon>
        <taxon>Viridiplantae</taxon>
        <taxon>Streptophyta</taxon>
        <taxon>Embryophyta</taxon>
        <taxon>Tracheophyta</taxon>
        <taxon>Spermatophyta</taxon>
        <taxon>Magnoliopsida</taxon>
        <taxon>eudicotyledons</taxon>
        <taxon>Gunneridae</taxon>
        <taxon>Pentapetalae</taxon>
        <taxon>asterids</taxon>
        <taxon>Ericales</taxon>
        <taxon>Ericaceae</taxon>
        <taxon>Ericoideae</taxon>
        <taxon>Rhodoreae</taxon>
        <taxon>Rhododendron</taxon>
    </lineage>
</organism>
<protein>
    <recommendedName>
        <fullName evidence="16">Protein kinase domain-containing protein</fullName>
    </recommendedName>
</protein>
<evidence type="ECO:0000256" key="13">
    <source>
        <dbReference type="SAM" id="MobiDB-lite"/>
    </source>
</evidence>
<feature type="region of interest" description="Disordered" evidence="13">
    <location>
        <begin position="281"/>
        <end position="301"/>
    </location>
</feature>
<dbReference type="GO" id="GO:0030247">
    <property type="term" value="F:polysaccharide binding"/>
    <property type="evidence" value="ECO:0007669"/>
    <property type="project" value="InterPro"/>
</dbReference>
<evidence type="ECO:0000256" key="15">
    <source>
        <dbReference type="SAM" id="SignalP"/>
    </source>
</evidence>
<evidence type="ECO:0000256" key="5">
    <source>
        <dbReference type="ARBA" id="ARBA00022729"/>
    </source>
</evidence>
<evidence type="ECO:0000313" key="17">
    <source>
        <dbReference type="EMBL" id="KAF7140718.1"/>
    </source>
</evidence>
<evidence type="ECO:0000256" key="4">
    <source>
        <dbReference type="ARBA" id="ARBA00022692"/>
    </source>
</evidence>
<keyword evidence="18" id="KW-1185">Reference proteome</keyword>
<evidence type="ECO:0000256" key="1">
    <source>
        <dbReference type="ARBA" id="ARBA00004479"/>
    </source>
</evidence>
<evidence type="ECO:0000256" key="11">
    <source>
        <dbReference type="ARBA" id="ARBA00023180"/>
    </source>
</evidence>
<dbReference type="InterPro" id="IPR017441">
    <property type="entry name" value="Protein_kinase_ATP_BS"/>
</dbReference>
<keyword evidence="9 14" id="KW-1133">Transmembrane helix</keyword>
<dbReference type="InterPro" id="IPR008271">
    <property type="entry name" value="Ser/Thr_kinase_AS"/>
</dbReference>
<comment type="caution">
    <text evidence="17">The sequence shown here is derived from an EMBL/GenBank/DDBJ whole genome shotgun (WGS) entry which is preliminary data.</text>
</comment>
<dbReference type="Gene3D" id="1.10.510.10">
    <property type="entry name" value="Transferase(Phosphotransferase) domain 1"/>
    <property type="match status" value="1"/>
</dbReference>
<evidence type="ECO:0000256" key="6">
    <source>
        <dbReference type="ARBA" id="ARBA00022741"/>
    </source>
</evidence>
<dbReference type="AlphaFoldDB" id="A0A834GRP9"/>
<keyword evidence="6 12" id="KW-0547">Nucleotide-binding</keyword>
<comment type="subcellular location">
    <subcellularLocation>
        <location evidence="1">Membrane</location>
        <topology evidence="1">Single-pass type I membrane protein</topology>
    </subcellularLocation>
</comment>
<gene>
    <name evidence="17" type="ORF">RHSIM_Rhsim06G0120000</name>
</gene>
<keyword evidence="4 14" id="KW-0812">Transmembrane</keyword>
<dbReference type="PROSITE" id="PS50011">
    <property type="entry name" value="PROTEIN_KINASE_DOM"/>
    <property type="match status" value="1"/>
</dbReference>
<keyword evidence="11" id="KW-0325">Glycoprotein</keyword>
<keyword evidence="2" id="KW-0723">Serine/threonine-protein kinase</keyword>
<dbReference type="GO" id="GO:0005524">
    <property type="term" value="F:ATP binding"/>
    <property type="evidence" value="ECO:0007669"/>
    <property type="project" value="UniProtKB-UniRule"/>
</dbReference>
<dbReference type="FunFam" id="3.30.200.20:FF:000178">
    <property type="entry name" value="serine/threonine-protein kinase PBS1-like"/>
    <property type="match status" value="1"/>
</dbReference>
<name>A0A834GRP9_RHOSS</name>
<dbReference type="Proteomes" id="UP000626092">
    <property type="component" value="Unassembled WGS sequence"/>
</dbReference>
<dbReference type="SMART" id="SM00220">
    <property type="entry name" value="S_TKc"/>
    <property type="match status" value="1"/>
</dbReference>
<dbReference type="SUPFAM" id="SSF56112">
    <property type="entry name" value="Protein kinase-like (PK-like)"/>
    <property type="match status" value="1"/>
</dbReference>
<evidence type="ECO:0000259" key="16">
    <source>
        <dbReference type="PROSITE" id="PS50011"/>
    </source>
</evidence>
<dbReference type="InterPro" id="IPR025287">
    <property type="entry name" value="WAK_GUB"/>
</dbReference>
<evidence type="ECO:0000256" key="9">
    <source>
        <dbReference type="ARBA" id="ARBA00022989"/>
    </source>
</evidence>
<dbReference type="InterPro" id="IPR000719">
    <property type="entry name" value="Prot_kinase_dom"/>
</dbReference>
<evidence type="ECO:0000256" key="10">
    <source>
        <dbReference type="ARBA" id="ARBA00023136"/>
    </source>
</evidence>
<dbReference type="GO" id="GO:0016020">
    <property type="term" value="C:membrane"/>
    <property type="evidence" value="ECO:0007669"/>
    <property type="project" value="UniProtKB-SubCell"/>
</dbReference>
<evidence type="ECO:0000256" key="3">
    <source>
        <dbReference type="ARBA" id="ARBA00022679"/>
    </source>
</evidence>
<proteinExistence type="predicted"/>
<dbReference type="InterPro" id="IPR045874">
    <property type="entry name" value="LRK10/LRL21-25-like"/>
</dbReference>
<evidence type="ECO:0000256" key="14">
    <source>
        <dbReference type="SAM" id="Phobius"/>
    </source>
</evidence>
<keyword evidence="5 15" id="KW-0732">Signal</keyword>
<feature type="chain" id="PRO_5032541012" description="Protein kinase domain-containing protein" evidence="15">
    <location>
        <begin position="36"/>
        <end position="682"/>
    </location>
</feature>
<feature type="signal peptide" evidence="15">
    <location>
        <begin position="1"/>
        <end position="35"/>
    </location>
</feature>
<keyword evidence="10 14" id="KW-0472">Membrane</keyword>
<evidence type="ECO:0000256" key="12">
    <source>
        <dbReference type="PROSITE-ProRule" id="PRU10141"/>
    </source>
</evidence>
<dbReference type="Pfam" id="PF00069">
    <property type="entry name" value="Pkinase"/>
    <property type="match status" value="1"/>
</dbReference>
<evidence type="ECO:0000256" key="8">
    <source>
        <dbReference type="ARBA" id="ARBA00022840"/>
    </source>
</evidence>
<dbReference type="GO" id="GO:0004674">
    <property type="term" value="F:protein serine/threonine kinase activity"/>
    <property type="evidence" value="ECO:0007669"/>
    <property type="project" value="UniProtKB-KW"/>
</dbReference>
<dbReference type="Pfam" id="PF13947">
    <property type="entry name" value="GUB_WAK_bind"/>
    <property type="match status" value="1"/>
</dbReference>
<dbReference type="OrthoDB" id="1590188at2759"/>
<dbReference type="EMBL" id="WJXA01000006">
    <property type="protein sequence ID" value="KAF7140718.1"/>
    <property type="molecule type" value="Genomic_DNA"/>
</dbReference>
<feature type="transmembrane region" description="Helical" evidence="14">
    <location>
        <begin position="311"/>
        <end position="329"/>
    </location>
</feature>
<accession>A0A834GRP9</accession>
<keyword evidence="8 12" id="KW-0067">ATP-binding</keyword>
<dbReference type="PANTHER" id="PTHR27009">
    <property type="entry name" value="RUST RESISTANCE KINASE LR10-RELATED"/>
    <property type="match status" value="1"/>
</dbReference>
<sequence>MEELHTSVSLSTKNKLMIFLFLLFFFLLQLAGVGAQADDRNRDDECLPMRCGAKGPEIRFPFWLKGHQPERCGYGPGFALTCSPTKETLFDYPFSFKVMVKQIKYDCQLIRYEFSGNYDPHQQNLSLILNTSPFSPFQLWLNTVRQYEVFYCRSYSGYPYEYSYGHSYDTLCEYPIFSCPSSLADSFIYNYNEYAPLPWLSRPGHNLFLMNSDYLITRTLLNCSKMHTLSVPCFYLDRDLYDSYGLWGWSAWSEPDCTKCEKTGTYCRLSRRSNHSKMNETECFDIPKPPRGKTKRPHETGEMKSRLVKGLIPPGFFLLVALVIATYFAHRSIILKKEDQAKVESFLENYRALKPTRYTYAEIKKITHNLKEKLGQGGYGIVYKGELSNDVPIAAKILNNFTGNGDDFINEVGTIGTIHHVNVVRLVGYCADGYKKALVYEYLPNDSLEKFISTDHKKASLGWEKLQDIALGIAKGIEYLHQGCDQRILHFDIKPHNILLDKNFIPKISDFGLAKLCSKEQSVVSMTAARGTVGYIAPEVFSRNFGNVSHKSDVYSFGMLLLEMVGGRKKNIDVHAEENNDEVYFPEWIYNRLNCEEVNNNEYEEGGDAKIIKKLTVVGLWCIQWYPGDRPSMKAVVQMLEGDGKTLAMPPNPFTTTSQSISRGNMGGRHFSSMLEIISESD</sequence>
<evidence type="ECO:0000256" key="7">
    <source>
        <dbReference type="ARBA" id="ARBA00022777"/>
    </source>
</evidence>
<dbReference type="InterPro" id="IPR011009">
    <property type="entry name" value="Kinase-like_dom_sf"/>
</dbReference>
<reference evidence="17" key="1">
    <citation type="submission" date="2019-11" db="EMBL/GenBank/DDBJ databases">
        <authorList>
            <person name="Liu Y."/>
            <person name="Hou J."/>
            <person name="Li T.-Q."/>
            <person name="Guan C.-H."/>
            <person name="Wu X."/>
            <person name="Wu H.-Z."/>
            <person name="Ling F."/>
            <person name="Zhang R."/>
            <person name="Shi X.-G."/>
            <person name="Ren J.-P."/>
            <person name="Chen E.-F."/>
            <person name="Sun J.-M."/>
        </authorList>
    </citation>
    <scope>NUCLEOTIDE SEQUENCE</scope>
    <source>
        <strain evidence="17">Adult_tree_wgs_1</strain>
        <tissue evidence="17">Leaves</tissue>
    </source>
</reference>
<keyword evidence="7" id="KW-0418">Kinase</keyword>